<organism evidence="3 4">
    <name type="scientific">Chloropicon primus</name>
    <dbReference type="NCBI Taxonomy" id="1764295"/>
    <lineage>
        <taxon>Eukaryota</taxon>
        <taxon>Viridiplantae</taxon>
        <taxon>Chlorophyta</taxon>
        <taxon>Chloropicophyceae</taxon>
        <taxon>Chloropicales</taxon>
        <taxon>Chloropicaceae</taxon>
        <taxon>Chloropicon</taxon>
    </lineage>
</organism>
<reference evidence="1" key="2">
    <citation type="submission" date="2021-01" db="EMBL/GenBank/DDBJ databases">
        <authorList>
            <person name="Corre E."/>
            <person name="Pelletier E."/>
            <person name="Niang G."/>
            <person name="Scheremetjew M."/>
            <person name="Finn R."/>
            <person name="Kale V."/>
            <person name="Holt S."/>
            <person name="Cochrane G."/>
            <person name="Meng A."/>
            <person name="Brown T."/>
            <person name="Cohen L."/>
        </authorList>
    </citation>
    <scope>NUCLEOTIDE SEQUENCE</scope>
    <source>
        <strain evidence="1">CCMP1205</strain>
    </source>
</reference>
<protein>
    <submittedName>
        <fullName evidence="3">Uncharacterized protein</fullName>
    </submittedName>
</protein>
<reference evidence="3 4" key="1">
    <citation type="submission" date="2018-07" db="EMBL/GenBank/DDBJ databases">
        <title>The complete nuclear genome of the prasinophyte Chloropicon primus (CCMP1205).</title>
        <authorList>
            <person name="Pombert J.-F."/>
            <person name="Otis C."/>
            <person name="Turmel M."/>
            <person name="Lemieux C."/>
        </authorList>
    </citation>
    <scope>NUCLEOTIDE SEQUENCE [LARGE SCALE GENOMIC DNA]</scope>
    <source>
        <strain evidence="3 4">CCMP1205</strain>
    </source>
</reference>
<dbReference type="EMBL" id="HBHL01008710">
    <property type="protein sequence ID" value="CAD9716911.1"/>
    <property type="molecule type" value="Transcribed_RNA"/>
</dbReference>
<evidence type="ECO:0000313" key="4">
    <source>
        <dbReference type="Proteomes" id="UP000316726"/>
    </source>
</evidence>
<dbReference type="EMBL" id="HBHL01008709">
    <property type="protein sequence ID" value="CAD9716910.1"/>
    <property type="molecule type" value="Transcribed_RNA"/>
</dbReference>
<dbReference type="EMBL" id="CP031035">
    <property type="protein sequence ID" value="QDZ18591.1"/>
    <property type="molecule type" value="Genomic_DNA"/>
</dbReference>
<dbReference type="AlphaFoldDB" id="A0A5B8MEA8"/>
<accession>A0A5B8MEA8</accession>
<name>A0A5B8MEA8_9CHLO</name>
<evidence type="ECO:0000313" key="2">
    <source>
        <dbReference type="EMBL" id="CAD9716911.1"/>
    </source>
</evidence>
<evidence type="ECO:0000313" key="1">
    <source>
        <dbReference type="EMBL" id="CAD9716910.1"/>
    </source>
</evidence>
<evidence type="ECO:0000313" key="3">
    <source>
        <dbReference type="EMBL" id="QDZ18591.1"/>
    </source>
</evidence>
<keyword evidence="4" id="KW-1185">Reference proteome</keyword>
<sequence>MTLELGGLEEEGVRARELIEGLAASGRWDEDEAAEVAQLFEREPKLRHAVTRAFMKNLKSEDPVCDSLRRLTATTVETTVGTLVASFLPHAIKQVISSVYHDATDFKAPLHRFVIASNNLVAKFYELGMFDAELPDLRAPSDHHTPKLYHAHANLKKHDKGGDARGRAVPRTFTGQVVNSCLSSELFVGSFSCIVYFIRRMGACAHLDVISLCLHTICHGIKSLEYKIQVIVGNLREDTVAVEQDRVKVLIANLLQIYSINNKEDQTATVLKVVRALNSKETASYHYDAVRYAISGDMYIVMSQALGYLKKHQKDPLVSKMTVYACHLMRERALVDLNSEGIMLSECLCNM</sequence>
<gene>
    <name evidence="3" type="ORF">A3770_02p11090</name>
    <name evidence="1" type="ORF">CPRI1469_LOCUS5770</name>
    <name evidence="2" type="ORF">CPRI1469_LOCUS5771</name>
</gene>
<dbReference type="Proteomes" id="UP000316726">
    <property type="component" value="Chromosome 2"/>
</dbReference>
<proteinExistence type="predicted"/>